<gene>
    <name evidence="6" type="ORF">GCM10010170_110440</name>
</gene>
<dbReference type="InterPro" id="IPR036259">
    <property type="entry name" value="MFS_trans_sf"/>
</dbReference>
<keyword evidence="7" id="KW-1185">Reference proteome</keyword>
<organism evidence="6 7">
    <name type="scientific">Dactylosporangium salmoneum</name>
    <dbReference type="NCBI Taxonomy" id="53361"/>
    <lineage>
        <taxon>Bacteria</taxon>
        <taxon>Bacillati</taxon>
        <taxon>Actinomycetota</taxon>
        <taxon>Actinomycetes</taxon>
        <taxon>Micromonosporales</taxon>
        <taxon>Micromonosporaceae</taxon>
        <taxon>Dactylosporangium</taxon>
    </lineage>
</organism>
<feature type="transmembrane region" description="Helical" evidence="5">
    <location>
        <begin position="204"/>
        <end position="227"/>
    </location>
</feature>
<proteinExistence type="predicted"/>
<sequence length="384" mass="38216">MAADLRRARFAGCLLFLLFGAALGAWTARVPAVKHRLGVDDFHLSVALLGLAAGAIAGQMLAGRLVDRFGSVRVAAPTALAEGALLLPAAYAPSLPLLTAALLLFGLNHGVLNVAMNANALGVQRAYGRPIISSFHAVYSIGGFAGAALGGLCAQLDLDVPGTFFVVCALTTAMAARALPWLAAEPPAEASAHAEASPGRLDGVLVLGGLAFCALVGEGAAADWSAVYLRDNLGGTPGFAAAGYAAFAVAMTAGRLVGDRLTTLLGPMRLVRLGGLLAALGLGVALLIGDRYAGVAGFACLGAGLSCVAPQVFSAATARNPGRPARALSVAVSMGYAGFLAGPVAIGAATRAVSLPVALAVPAVLALLVALSAAAVRAPARQEA</sequence>
<keyword evidence="2 5" id="KW-0812">Transmembrane</keyword>
<feature type="transmembrane region" description="Helical" evidence="5">
    <location>
        <begin position="43"/>
        <end position="62"/>
    </location>
</feature>
<keyword evidence="4 5" id="KW-0472">Membrane</keyword>
<dbReference type="InterPro" id="IPR051788">
    <property type="entry name" value="MFS_Transporter"/>
</dbReference>
<evidence type="ECO:0000256" key="4">
    <source>
        <dbReference type="ARBA" id="ARBA00023136"/>
    </source>
</evidence>
<name>A0ABN3I5T2_9ACTN</name>
<evidence type="ECO:0000313" key="7">
    <source>
        <dbReference type="Proteomes" id="UP001501444"/>
    </source>
</evidence>
<keyword evidence="3 5" id="KW-1133">Transmembrane helix</keyword>
<reference evidence="6 7" key="1">
    <citation type="journal article" date="2019" name="Int. J. Syst. Evol. Microbiol.">
        <title>The Global Catalogue of Microorganisms (GCM) 10K type strain sequencing project: providing services to taxonomists for standard genome sequencing and annotation.</title>
        <authorList>
            <consortium name="The Broad Institute Genomics Platform"/>
            <consortium name="The Broad Institute Genome Sequencing Center for Infectious Disease"/>
            <person name="Wu L."/>
            <person name="Ma J."/>
        </authorList>
    </citation>
    <scope>NUCLEOTIDE SEQUENCE [LARGE SCALE GENOMIC DNA]</scope>
    <source>
        <strain evidence="6 7">JCM 3272</strain>
    </source>
</reference>
<accession>A0ABN3I5T2</accession>
<evidence type="ECO:0000313" key="6">
    <source>
        <dbReference type="EMBL" id="GAA2395535.1"/>
    </source>
</evidence>
<feature type="transmembrane region" description="Helical" evidence="5">
    <location>
        <begin position="164"/>
        <end position="183"/>
    </location>
</feature>
<dbReference type="EMBL" id="BAAARV010000142">
    <property type="protein sequence ID" value="GAA2395535.1"/>
    <property type="molecule type" value="Genomic_DNA"/>
</dbReference>
<feature type="transmembrane region" description="Helical" evidence="5">
    <location>
        <begin position="270"/>
        <end position="289"/>
    </location>
</feature>
<feature type="transmembrane region" description="Helical" evidence="5">
    <location>
        <begin position="355"/>
        <end position="376"/>
    </location>
</feature>
<feature type="transmembrane region" description="Helical" evidence="5">
    <location>
        <begin position="295"/>
        <end position="316"/>
    </location>
</feature>
<dbReference type="RefSeq" id="WP_344620827.1">
    <property type="nucleotide sequence ID" value="NZ_BAAARV010000142.1"/>
</dbReference>
<feature type="transmembrane region" description="Helical" evidence="5">
    <location>
        <begin position="239"/>
        <end position="258"/>
    </location>
</feature>
<feature type="transmembrane region" description="Helical" evidence="5">
    <location>
        <begin position="97"/>
        <end position="116"/>
    </location>
</feature>
<dbReference type="Proteomes" id="UP001501444">
    <property type="component" value="Unassembled WGS sequence"/>
</dbReference>
<evidence type="ECO:0000256" key="5">
    <source>
        <dbReference type="SAM" id="Phobius"/>
    </source>
</evidence>
<dbReference type="InterPro" id="IPR011701">
    <property type="entry name" value="MFS"/>
</dbReference>
<evidence type="ECO:0000256" key="2">
    <source>
        <dbReference type="ARBA" id="ARBA00022692"/>
    </source>
</evidence>
<comment type="subcellular location">
    <subcellularLocation>
        <location evidence="1">Membrane</location>
        <topology evidence="1">Multi-pass membrane protein</topology>
    </subcellularLocation>
</comment>
<dbReference type="PANTHER" id="PTHR23514:SF13">
    <property type="entry name" value="INNER MEMBRANE PROTEIN YBJJ"/>
    <property type="match status" value="1"/>
</dbReference>
<dbReference type="Pfam" id="PF07690">
    <property type="entry name" value="MFS_1"/>
    <property type="match status" value="1"/>
</dbReference>
<evidence type="ECO:0000256" key="1">
    <source>
        <dbReference type="ARBA" id="ARBA00004141"/>
    </source>
</evidence>
<comment type="caution">
    <text evidence="6">The sequence shown here is derived from an EMBL/GenBank/DDBJ whole genome shotgun (WGS) entry which is preliminary data.</text>
</comment>
<dbReference type="SUPFAM" id="SSF103473">
    <property type="entry name" value="MFS general substrate transporter"/>
    <property type="match status" value="1"/>
</dbReference>
<dbReference type="Gene3D" id="1.20.1250.20">
    <property type="entry name" value="MFS general substrate transporter like domains"/>
    <property type="match status" value="2"/>
</dbReference>
<evidence type="ECO:0000256" key="3">
    <source>
        <dbReference type="ARBA" id="ARBA00022989"/>
    </source>
</evidence>
<feature type="transmembrane region" description="Helical" evidence="5">
    <location>
        <begin position="328"/>
        <end position="349"/>
    </location>
</feature>
<feature type="transmembrane region" description="Helical" evidence="5">
    <location>
        <begin position="74"/>
        <end position="91"/>
    </location>
</feature>
<feature type="transmembrane region" description="Helical" evidence="5">
    <location>
        <begin position="137"/>
        <end position="158"/>
    </location>
</feature>
<dbReference type="PANTHER" id="PTHR23514">
    <property type="entry name" value="BYPASS OF STOP CODON PROTEIN 6"/>
    <property type="match status" value="1"/>
</dbReference>
<protein>
    <submittedName>
        <fullName evidence="6">MFS transporter</fullName>
    </submittedName>
</protein>